<feature type="domain" description="NAD-dependent epimerase/dehydratase" evidence="1">
    <location>
        <begin position="3"/>
        <end position="232"/>
    </location>
</feature>
<dbReference type="PANTHER" id="PTHR43245">
    <property type="entry name" value="BIFUNCTIONAL POLYMYXIN RESISTANCE PROTEIN ARNA"/>
    <property type="match status" value="1"/>
</dbReference>
<evidence type="ECO:0000313" key="3">
    <source>
        <dbReference type="Proteomes" id="UP001152872"/>
    </source>
</evidence>
<dbReference type="CDD" id="cd08946">
    <property type="entry name" value="SDR_e"/>
    <property type="match status" value="1"/>
</dbReference>
<keyword evidence="3" id="KW-1185">Reference proteome</keyword>
<evidence type="ECO:0000313" key="2">
    <source>
        <dbReference type="EMBL" id="MDG3494716.1"/>
    </source>
</evidence>
<evidence type="ECO:0000259" key="1">
    <source>
        <dbReference type="Pfam" id="PF01370"/>
    </source>
</evidence>
<dbReference type="RefSeq" id="WP_009626804.1">
    <property type="nucleotide sequence ID" value="NZ_VBTY01000060.1"/>
</dbReference>
<gene>
    <name evidence="2" type="ORF">FEV09_09095</name>
</gene>
<comment type="caution">
    <text evidence="2">The sequence shown here is derived from an EMBL/GenBank/DDBJ whole genome shotgun (WGS) entry which is preliminary data.</text>
</comment>
<dbReference type="EMBL" id="VBTY01000060">
    <property type="protein sequence ID" value="MDG3494716.1"/>
    <property type="molecule type" value="Genomic_DNA"/>
</dbReference>
<sequence length="310" mass="34656">MKILITGGAGYIGSILTPTLLAKGYEVTVLDNFMFHQSSLADCCQYDGFQVVRGDCRDERIIKELLKDTDIIIPLAALVGAPLCKNDAIGTQTTNLDAVKTICQIASKDQRILMPVTNSGYGIGEPGKLCTEETPLRPISLYGVTKVEAEKVVLERENSLTFRLATVFGMSPRMRTDLLVNDFVYRAVHDRAVLVFEGHFKRNYIHIRDVANVFLHGIENFEQMRGKPYNVGLDDANLSKLELCAEINKHLPSFVYLEAPIGEDPDKRDYIVSNARILSTGFKTEWSLSRGIKELIKGYTILRDSLYSNV</sequence>
<dbReference type="Proteomes" id="UP001152872">
    <property type="component" value="Unassembled WGS sequence"/>
</dbReference>
<reference evidence="2" key="1">
    <citation type="submission" date="2019-05" db="EMBL/GenBank/DDBJ databases">
        <title>Whole genome sequencing of Pseudanabaena catenata USMAC16.</title>
        <authorList>
            <person name="Khan Z."/>
            <person name="Omar W.M."/>
            <person name="Convey P."/>
            <person name="Merican F."/>
            <person name="Najimudin N."/>
        </authorList>
    </citation>
    <scope>NUCLEOTIDE SEQUENCE</scope>
    <source>
        <strain evidence="2">USMAC16</strain>
    </source>
</reference>
<dbReference type="AlphaFoldDB" id="A0A9X4RHN6"/>
<accession>A0A9X4RHN6</accession>
<dbReference type="InterPro" id="IPR036291">
    <property type="entry name" value="NAD(P)-bd_dom_sf"/>
</dbReference>
<name>A0A9X4RHN6_9CYAN</name>
<dbReference type="SUPFAM" id="SSF51735">
    <property type="entry name" value="NAD(P)-binding Rossmann-fold domains"/>
    <property type="match status" value="1"/>
</dbReference>
<dbReference type="InterPro" id="IPR001509">
    <property type="entry name" value="Epimerase_deHydtase"/>
</dbReference>
<protein>
    <submittedName>
        <fullName evidence="2">NAD(P)-dependent oxidoreductase</fullName>
    </submittedName>
</protein>
<dbReference type="PANTHER" id="PTHR43245:SF23">
    <property type="entry name" value="NAD(P)-BINDING DOMAIN-CONTAINING PROTEIN"/>
    <property type="match status" value="1"/>
</dbReference>
<proteinExistence type="predicted"/>
<dbReference type="InterPro" id="IPR050177">
    <property type="entry name" value="Lipid_A_modif_metabolic_enz"/>
</dbReference>
<dbReference type="Pfam" id="PF01370">
    <property type="entry name" value="Epimerase"/>
    <property type="match status" value="1"/>
</dbReference>
<organism evidence="2 3">
    <name type="scientific">Pseudanabaena catenata USMAC16</name>
    <dbReference type="NCBI Taxonomy" id="1855837"/>
    <lineage>
        <taxon>Bacteria</taxon>
        <taxon>Bacillati</taxon>
        <taxon>Cyanobacteriota</taxon>
        <taxon>Cyanophyceae</taxon>
        <taxon>Pseudanabaenales</taxon>
        <taxon>Pseudanabaenaceae</taxon>
        <taxon>Pseudanabaena</taxon>
    </lineage>
</organism>
<dbReference type="Gene3D" id="3.40.50.720">
    <property type="entry name" value="NAD(P)-binding Rossmann-like Domain"/>
    <property type="match status" value="1"/>
</dbReference>